<keyword evidence="1" id="KW-0812">Transmembrane</keyword>
<evidence type="ECO:0000313" key="2">
    <source>
        <dbReference type="EMBL" id="PPQ93131.1"/>
    </source>
</evidence>
<reference evidence="2 3" key="1">
    <citation type="journal article" date="2018" name="Evol. Lett.">
        <title>Horizontal gene cluster transfer increased hallucinogenic mushroom diversity.</title>
        <authorList>
            <person name="Reynolds H.T."/>
            <person name="Vijayakumar V."/>
            <person name="Gluck-Thaler E."/>
            <person name="Korotkin H.B."/>
            <person name="Matheny P.B."/>
            <person name="Slot J.C."/>
        </authorList>
    </citation>
    <scope>NUCLEOTIDE SEQUENCE [LARGE SCALE GENOMIC DNA]</scope>
    <source>
        <strain evidence="2 3">2631</strain>
    </source>
</reference>
<feature type="transmembrane region" description="Helical" evidence="1">
    <location>
        <begin position="25"/>
        <end position="43"/>
    </location>
</feature>
<dbReference type="EMBL" id="NHYD01000844">
    <property type="protein sequence ID" value="PPQ93131.1"/>
    <property type="molecule type" value="Genomic_DNA"/>
</dbReference>
<evidence type="ECO:0000256" key="1">
    <source>
        <dbReference type="SAM" id="Phobius"/>
    </source>
</evidence>
<feature type="transmembrane region" description="Helical" evidence="1">
    <location>
        <begin position="64"/>
        <end position="86"/>
    </location>
</feature>
<dbReference type="Proteomes" id="UP000283269">
    <property type="component" value="Unassembled WGS sequence"/>
</dbReference>
<dbReference type="STRING" id="93625.A0A409XQZ3"/>
<gene>
    <name evidence="2" type="ORF">CVT25_003663</name>
</gene>
<dbReference type="OrthoDB" id="3267806at2759"/>
<protein>
    <submittedName>
        <fullName evidence="2">Uncharacterized protein</fullName>
    </submittedName>
</protein>
<accession>A0A409XQZ3</accession>
<feature type="transmembrane region" description="Helical" evidence="1">
    <location>
        <begin position="180"/>
        <end position="201"/>
    </location>
</feature>
<keyword evidence="3" id="KW-1185">Reference proteome</keyword>
<dbReference type="InParanoid" id="A0A409XQZ3"/>
<name>A0A409XQZ3_PSICY</name>
<feature type="transmembrane region" description="Helical" evidence="1">
    <location>
        <begin position="106"/>
        <end position="128"/>
    </location>
</feature>
<keyword evidence="1" id="KW-1133">Transmembrane helix</keyword>
<proteinExistence type="predicted"/>
<comment type="caution">
    <text evidence="2">The sequence shown here is derived from an EMBL/GenBank/DDBJ whole genome shotgun (WGS) entry which is preliminary data.</text>
</comment>
<sequence>MSDGLSFSQPPGLVPGSNSLLETQMIGTMIAAIIYGFLVILFIDCSRLLFKKSTAVPSKKLNAFLIFFASLLLLLSTLSLVQGVLVSATSIFGRKSFPSLSGGAPFVLPVSIWTADGFMAYLVGRLILHKKYLKSVLGSGHGSPYTRIMAMTIESATLLILLGIPYFFLVAYQNTNGSMFVLQLLPQICAISPLLIIYRVAQGRAAMQMPLDGGLKQSDVEANLGSLHFKTRSISLSSIESFRIDDVDEKPSEQEI</sequence>
<evidence type="ECO:0000313" key="3">
    <source>
        <dbReference type="Proteomes" id="UP000283269"/>
    </source>
</evidence>
<keyword evidence="1" id="KW-0472">Membrane</keyword>
<feature type="transmembrane region" description="Helical" evidence="1">
    <location>
        <begin position="148"/>
        <end position="168"/>
    </location>
</feature>
<dbReference type="AlphaFoldDB" id="A0A409XQZ3"/>
<organism evidence="2 3">
    <name type="scientific">Psilocybe cyanescens</name>
    <dbReference type="NCBI Taxonomy" id="93625"/>
    <lineage>
        <taxon>Eukaryota</taxon>
        <taxon>Fungi</taxon>
        <taxon>Dikarya</taxon>
        <taxon>Basidiomycota</taxon>
        <taxon>Agaricomycotina</taxon>
        <taxon>Agaricomycetes</taxon>
        <taxon>Agaricomycetidae</taxon>
        <taxon>Agaricales</taxon>
        <taxon>Agaricineae</taxon>
        <taxon>Strophariaceae</taxon>
        <taxon>Psilocybe</taxon>
    </lineage>
</organism>